<dbReference type="PANTHER" id="PTHR11455:SF17">
    <property type="entry name" value="CRYPTOCHROME-1"/>
    <property type="match status" value="1"/>
</dbReference>
<name>A0A8S1DXW3_9INSE</name>
<dbReference type="GO" id="GO:0071949">
    <property type="term" value="F:FAD binding"/>
    <property type="evidence" value="ECO:0007669"/>
    <property type="project" value="TreeGrafter"/>
</dbReference>
<dbReference type="GO" id="GO:0043153">
    <property type="term" value="P:entrainment of circadian clock by photoperiod"/>
    <property type="evidence" value="ECO:0007669"/>
    <property type="project" value="TreeGrafter"/>
</dbReference>
<dbReference type="SUPFAM" id="SSF52425">
    <property type="entry name" value="Cryptochrome/photolyase, N-terminal domain"/>
    <property type="match status" value="1"/>
</dbReference>
<evidence type="ECO:0000256" key="10">
    <source>
        <dbReference type="ARBA" id="ARBA00022827"/>
    </source>
</evidence>
<dbReference type="GO" id="GO:0045892">
    <property type="term" value="P:negative regulation of DNA-templated transcription"/>
    <property type="evidence" value="ECO:0007669"/>
    <property type="project" value="TreeGrafter"/>
</dbReference>
<keyword evidence="9" id="KW-0547">Nucleotide-binding</keyword>
<dbReference type="GO" id="GO:0003677">
    <property type="term" value="F:DNA binding"/>
    <property type="evidence" value="ECO:0007669"/>
    <property type="project" value="TreeGrafter"/>
</dbReference>
<dbReference type="PANTHER" id="PTHR11455">
    <property type="entry name" value="CRYPTOCHROME"/>
    <property type="match status" value="1"/>
</dbReference>
<keyword evidence="15" id="KW-0675">Receptor</keyword>
<dbReference type="Pfam" id="PF00875">
    <property type="entry name" value="DNA_photolyase"/>
    <property type="match status" value="1"/>
</dbReference>
<sequence length="581" mass="66845">MRIQCIGRSPPHARVIVPREAPVTWTATYAPALGAPVIQQRQWPTMNRPVQMSVLWFRHGLRLHDNPALLDAISGPPSMFFPIFIFDGESAGTKVIGFNRMRFLLESLADLDRQLRSRGGRLWLLRGDPSKIFQRLWEELALTKVCFEQDCEPIWNERDQSVRATCAERGVRCEEFVSHTLWDPKAVIYANGGLPPLTYQMFLHTVSTLGEPPRPVEDPDWTGVTFGTLPPRLVKEFQVFDEVPKPEYFGLSQPGYGLVRWIGGETRALQHLRERLTQEEQAFRKGIILPNQSRPDLLGPPTSQSAALRYGCLSVRRFYWNLHDLFNAVSQGDPPAGLNISGQLIWREYFYTMSVYNPHYAEMSANPICLDVPWDKNPTFLEKWKKGQTGFPFIDAAMRQLVSEGWIHHVARNSVACFLTRGDLWISWEDGLAFFLEHLIDADWSVCAGNWMWVSSSAFEQLLDCSKCLCPVNYGRRLDPWGEYIKRYVPELRNLPVEYLYEPWKAPLDVQRDAGCIIGDHYPERIVDHQRASNQNRQYMENIRNSLLEQPAHCCPSNQDEVRQFMWLPDECVGHITAKIA</sequence>
<evidence type="ECO:0000256" key="7">
    <source>
        <dbReference type="ARBA" id="ARBA00022543"/>
    </source>
</evidence>
<organism evidence="20 21">
    <name type="scientific">Cloeon dipterum</name>
    <dbReference type="NCBI Taxonomy" id="197152"/>
    <lineage>
        <taxon>Eukaryota</taxon>
        <taxon>Metazoa</taxon>
        <taxon>Ecdysozoa</taxon>
        <taxon>Arthropoda</taxon>
        <taxon>Hexapoda</taxon>
        <taxon>Insecta</taxon>
        <taxon>Pterygota</taxon>
        <taxon>Palaeoptera</taxon>
        <taxon>Ephemeroptera</taxon>
        <taxon>Pisciforma</taxon>
        <taxon>Baetidae</taxon>
        <taxon>Cloeon</taxon>
    </lineage>
</organism>
<dbReference type="PRINTS" id="PR00147">
    <property type="entry name" value="DNAPHOTLYASE"/>
</dbReference>
<dbReference type="AlphaFoldDB" id="A0A8S1DXW3"/>
<keyword evidence="10 17" id="KW-0274">FAD</keyword>
<feature type="binding site" evidence="17">
    <location>
        <begin position="302"/>
        <end position="305"/>
    </location>
    <ligand>
        <name>FAD</name>
        <dbReference type="ChEBI" id="CHEBI:57692"/>
    </ligand>
</feature>
<evidence type="ECO:0000256" key="15">
    <source>
        <dbReference type="ARBA" id="ARBA00023170"/>
    </source>
</evidence>
<keyword evidence="13" id="KW-0090">Biological rhythms</keyword>
<dbReference type="InterPro" id="IPR014729">
    <property type="entry name" value="Rossmann-like_a/b/a_fold"/>
</dbReference>
<keyword evidence="7" id="KW-0716">Sensory transduction</keyword>
<feature type="site" description="Electron transfer via tryptophanyl radical" evidence="18">
    <location>
        <position position="451"/>
    </location>
</feature>
<keyword evidence="8 17" id="KW-0285">Flavoprotein</keyword>
<protein>
    <recommendedName>
        <fullName evidence="4">Cryptochrome-1</fullName>
    </recommendedName>
</protein>
<comment type="cofactor">
    <cofactor evidence="17">
        <name>FAD</name>
        <dbReference type="ChEBI" id="CHEBI:57692"/>
    </cofactor>
    <text evidence="17">Binds 1 FAD per subunit.</text>
</comment>
<keyword evidence="16" id="KW-0539">Nucleus</keyword>
<dbReference type="InterPro" id="IPR036134">
    <property type="entry name" value="Crypto/Photolyase_FAD-like_sf"/>
</dbReference>
<dbReference type="PROSITE" id="PS51645">
    <property type="entry name" value="PHR_CRY_ALPHA_BETA"/>
    <property type="match status" value="1"/>
</dbReference>
<keyword evidence="5" id="KW-0963">Cytoplasm</keyword>
<evidence type="ECO:0000256" key="18">
    <source>
        <dbReference type="PIRSR" id="PIRSR602081-2"/>
    </source>
</evidence>
<evidence type="ECO:0000256" key="14">
    <source>
        <dbReference type="ARBA" id="ARBA00023163"/>
    </source>
</evidence>
<comment type="similarity">
    <text evidence="3">Belongs to the DNA photolyase class-1 family.</text>
</comment>
<evidence type="ECO:0000256" key="4">
    <source>
        <dbReference type="ARBA" id="ARBA00021159"/>
    </source>
</evidence>
<keyword evidence="14" id="KW-0804">Transcription</keyword>
<dbReference type="Gene3D" id="3.40.50.620">
    <property type="entry name" value="HUPs"/>
    <property type="match status" value="1"/>
</dbReference>
<dbReference type="Gene3D" id="1.25.40.80">
    <property type="match status" value="1"/>
</dbReference>
<feature type="binding site" evidence="17">
    <location>
        <begin position="343"/>
        <end position="350"/>
    </location>
    <ligand>
        <name>FAD</name>
        <dbReference type="ChEBI" id="CHEBI:57692"/>
    </ligand>
</feature>
<evidence type="ECO:0000256" key="8">
    <source>
        <dbReference type="ARBA" id="ARBA00022630"/>
    </source>
</evidence>
<feature type="domain" description="Photolyase/cryptochrome alpha/beta" evidence="19">
    <location>
        <begin position="51"/>
        <end position="181"/>
    </location>
</feature>
<evidence type="ECO:0000256" key="3">
    <source>
        <dbReference type="ARBA" id="ARBA00005862"/>
    </source>
</evidence>
<evidence type="ECO:0000256" key="9">
    <source>
        <dbReference type="ARBA" id="ARBA00022741"/>
    </source>
</evidence>
<evidence type="ECO:0000259" key="19">
    <source>
        <dbReference type="PROSITE" id="PS51645"/>
    </source>
</evidence>
<dbReference type="GO" id="GO:0048471">
    <property type="term" value="C:perinuclear region of cytoplasm"/>
    <property type="evidence" value="ECO:0007669"/>
    <property type="project" value="UniProtKB-SubCell"/>
</dbReference>
<dbReference type="InterPro" id="IPR006050">
    <property type="entry name" value="DNA_photolyase_N"/>
</dbReference>
<dbReference type="Proteomes" id="UP000494165">
    <property type="component" value="Unassembled WGS sequence"/>
</dbReference>
<evidence type="ECO:0000256" key="5">
    <source>
        <dbReference type="ARBA" id="ARBA00022490"/>
    </source>
</evidence>
<comment type="subcellular location">
    <subcellularLocation>
        <location evidence="2">Cytoplasm</location>
        <location evidence="2">Perinuclear region</location>
    </subcellularLocation>
    <subcellularLocation>
        <location evidence="1">Nucleus</location>
    </subcellularLocation>
</comment>
<gene>
    <name evidence="20" type="ORF">CLODIP_2_CD09085</name>
</gene>
<evidence type="ECO:0000256" key="16">
    <source>
        <dbReference type="ARBA" id="ARBA00023242"/>
    </source>
</evidence>
<evidence type="ECO:0000313" key="21">
    <source>
        <dbReference type="Proteomes" id="UP000494165"/>
    </source>
</evidence>
<dbReference type="GO" id="GO:0032922">
    <property type="term" value="P:circadian regulation of gene expression"/>
    <property type="evidence" value="ECO:0007669"/>
    <property type="project" value="TreeGrafter"/>
</dbReference>
<evidence type="ECO:0000256" key="13">
    <source>
        <dbReference type="ARBA" id="ARBA00023108"/>
    </source>
</evidence>
<dbReference type="OrthoDB" id="435881at2759"/>
<dbReference type="InterPro" id="IPR002081">
    <property type="entry name" value="Cryptochrome/DNA_photolyase_1"/>
</dbReference>
<evidence type="ECO:0000256" key="11">
    <source>
        <dbReference type="ARBA" id="ARBA00022991"/>
    </source>
</evidence>
<feature type="site" description="Electron transfer via tryptophanyl radical" evidence="18">
    <location>
        <position position="428"/>
    </location>
</feature>
<dbReference type="Pfam" id="PF03441">
    <property type="entry name" value="FAD_binding_7"/>
    <property type="match status" value="1"/>
</dbReference>
<keyword evidence="11" id="KW-0157">Chromophore</keyword>
<evidence type="ECO:0000256" key="2">
    <source>
        <dbReference type="ARBA" id="ARBA00004556"/>
    </source>
</evidence>
<dbReference type="GO" id="GO:0005634">
    <property type="term" value="C:nucleus"/>
    <property type="evidence" value="ECO:0007669"/>
    <property type="project" value="UniProtKB-SubCell"/>
</dbReference>
<proteinExistence type="inferred from homology"/>
<dbReference type="SUPFAM" id="SSF48173">
    <property type="entry name" value="Cryptochrome/photolyase FAD-binding domain"/>
    <property type="match status" value="1"/>
</dbReference>
<evidence type="ECO:0000313" key="20">
    <source>
        <dbReference type="EMBL" id="CAB3385981.1"/>
    </source>
</evidence>
<dbReference type="InterPro" id="IPR005101">
    <property type="entry name" value="Cryptochr/Photolyase_FAD-bd"/>
</dbReference>
<feature type="site" description="Electron transfer via tryptophanyl radical" evidence="18">
    <location>
        <position position="374"/>
    </location>
</feature>
<keyword evidence="7" id="KW-0600">Photoreceptor protein</keyword>
<accession>A0A8S1DXW3</accession>
<feature type="binding site" evidence="17">
    <location>
        <begin position="441"/>
        <end position="443"/>
    </location>
    <ligand>
        <name>FAD</name>
        <dbReference type="ChEBI" id="CHEBI:57692"/>
    </ligand>
</feature>
<evidence type="ECO:0000256" key="1">
    <source>
        <dbReference type="ARBA" id="ARBA00004123"/>
    </source>
</evidence>
<dbReference type="Gene3D" id="1.10.579.10">
    <property type="entry name" value="DNA Cyclobutane Dipyrimidine Photolyase, subunit A, domain 3"/>
    <property type="match status" value="1"/>
</dbReference>
<keyword evidence="12" id="KW-0805">Transcription regulation</keyword>
<keyword evidence="6" id="KW-0678">Repressor</keyword>
<dbReference type="InterPro" id="IPR036155">
    <property type="entry name" value="Crypto/Photolyase_N_sf"/>
</dbReference>
<evidence type="ECO:0000256" key="6">
    <source>
        <dbReference type="ARBA" id="ARBA00022491"/>
    </source>
</evidence>
<reference evidence="20 21" key="1">
    <citation type="submission" date="2020-04" db="EMBL/GenBank/DDBJ databases">
        <authorList>
            <person name="Alioto T."/>
            <person name="Alioto T."/>
            <person name="Gomez Garrido J."/>
        </authorList>
    </citation>
    <scope>NUCLEOTIDE SEQUENCE [LARGE SCALE GENOMIC DNA]</scope>
</reference>
<dbReference type="EMBL" id="CADEPI010000445">
    <property type="protein sequence ID" value="CAB3385981.1"/>
    <property type="molecule type" value="Genomic_DNA"/>
</dbReference>
<evidence type="ECO:0000256" key="12">
    <source>
        <dbReference type="ARBA" id="ARBA00023015"/>
    </source>
</evidence>
<comment type="caution">
    <text evidence="20">The sequence shown here is derived from an EMBL/GenBank/DDBJ whole genome shotgun (WGS) entry which is preliminary data.</text>
</comment>
<dbReference type="GO" id="GO:0009881">
    <property type="term" value="F:photoreceptor activity"/>
    <property type="evidence" value="ECO:0007669"/>
    <property type="project" value="UniProtKB-KW"/>
</dbReference>
<evidence type="ECO:0000256" key="17">
    <source>
        <dbReference type="PIRSR" id="PIRSR602081-1"/>
    </source>
</evidence>
<keyword evidence="21" id="KW-1185">Reference proteome</keyword>